<dbReference type="Proteomes" id="UP000032582">
    <property type="component" value="Unassembled WGS sequence"/>
</dbReference>
<protein>
    <submittedName>
        <fullName evidence="2">Uncharacterized protein</fullName>
    </submittedName>
</protein>
<organism evidence="2 3">
    <name type="scientific">Morganella morganii</name>
    <name type="common">Proteus morganii</name>
    <dbReference type="NCBI Taxonomy" id="582"/>
    <lineage>
        <taxon>Bacteria</taxon>
        <taxon>Pseudomonadati</taxon>
        <taxon>Pseudomonadota</taxon>
        <taxon>Gammaproteobacteria</taxon>
        <taxon>Enterobacterales</taxon>
        <taxon>Morganellaceae</taxon>
        <taxon>Morganella</taxon>
    </lineage>
</organism>
<dbReference type="EMBL" id="JZSH01000040">
    <property type="protein sequence ID" value="KJF78514.1"/>
    <property type="molecule type" value="Genomic_DNA"/>
</dbReference>
<sequence length="85" mass="9159">MNKLMIRGAALFFLLMVSQGSNAIGWVGASLPCVSGGKGIFESNICDWSPDAGAITGRGSPLIFLWLWGEIPVTVRLMYQKVVIT</sequence>
<gene>
    <name evidence="2" type="ORF">UA45_05480</name>
</gene>
<evidence type="ECO:0000256" key="1">
    <source>
        <dbReference type="SAM" id="SignalP"/>
    </source>
</evidence>
<proteinExistence type="predicted"/>
<feature type="signal peptide" evidence="1">
    <location>
        <begin position="1"/>
        <end position="23"/>
    </location>
</feature>
<evidence type="ECO:0000313" key="3">
    <source>
        <dbReference type="Proteomes" id="UP000032582"/>
    </source>
</evidence>
<reference evidence="2 3" key="1">
    <citation type="submission" date="2015-02" db="EMBL/GenBank/DDBJ databases">
        <title>Whole genome shotgun sequencing of cultured foodborne pathogen.</title>
        <authorList>
            <person name="Timme R."/>
            <person name="Allard M.W."/>
            <person name="Strain E."/>
            <person name="Evans P.S."/>
            <person name="Brown E."/>
        </authorList>
    </citation>
    <scope>NUCLEOTIDE SEQUENCE [LARGE SCALE GENOMIC DNA]</scope>
    <source>
        <strain evidence="2 3">GCSL-TSO-24</strain>
    </source>
</reference>
<dbReference type="AlphaFoldDB" id="A0A0D8L9R5"/>
<accession>A0A0D8L9R5</accession>
<name>A0A0D8L9R5_MORMO</name>
<evidence type="ECO:0000313" key="2">
    <source>
        <dbReference type="EMBL" id="KJF78514.1"/>
    </source>
</evidence>
<keyword evidence="1" id="KW-0732">Signal</keyword>
<comment type="caution">
    <text evidence="2">The sequence shown here is derived from an EMBL/GenBank/DDBJ whole genome shotgun (WGS) entry which is preliminary data.</text>
</comment>
<feature type="chain" id="PRO_5002332744" evidence="1">
    <location>
        <begin position="24"/>
        <end position="85"/>
    </location>
</feature>